<organism evidence="3 5">
    <name type="scientific">Geotrypetes seraphini</name>
    <name type="common">Gaboon caecilian</name>
    <name type="synonym">Caecilia seraphini</name>
    <dbReference type="NCBI Taxonomy" id="260995"/>
    <lineage>
        <taxon>Eukaryota</taxon>
        <taxon>Metazoa</taxon>
        <taxon>Chordata</taxon>
        <taxon>Craniata</taxon>
        <taxon>Vertebrata</taxon>
        <taxon>Euteleostomi</taxon>
        <taxon>Amphibia</taxon>
        <taxon>Gymnophiona</taxon>
        <taxon>Geotrypetes</taxon>
    </lineage>
</organism>
<keyword evidence="2" id="KW-0732">Signal</keyword>
<gene>
    <name evidence="4 5" type="primary">LOC117357580</name>
</gene>
<dbReference type="KEGG" id="gsh:117357580"/>
<dbReference type="GeneID" id="117357580"/>
<feature type="compositionally biased region" description="Low complexity" evidence="1">
    <location>
        <begin position="151"/>
        <end position="161"/>
    </location>
</feature>
<feature type="signal peptide" evidence="2">
    <location>
        <begin position="1"/>
        <end position="16"/>
    </location>
</feature>
<reference evidence="4 5" key="1">
    <citation type="submission" date="2025-04" db="UniProtKB">
        <authorList>
            <consortium name="RefSeq"/>
        </authorList>
    </citation>
    <scope>IDENTIFICATION</scope>
</reference>
<protein>
    <submittedName>
        <fullName evidence="4 5">Uncharacterized protein LOC117357580 isoform X1</fullName>
    </submittedName>
</protein>
<dbReference type="AlphaFoldDB" id="A0A6P8Q329"/>
<feature type="compositionally biased region" description="Basic and acidic residues" evidence="1">
    <location>
        <begin position="167"/>
        <end position="176"/>
    </location>
</feature>
<accession>A0A6P8Q329</accession>
<evidence type="ECO:0000256" key="1">
    <source>
        <dbReference type="SAM" id="MobiDB-lite"/>
    </source>
</evidence>
<evidence type="ECO:0000313" key="4">
    <source>
        <dbReference type="RefSeq" id="XP_033794315.1"/>
    </source>
</evidence>
<feature type="compositionally biased region" description="Low complexity" evidence="1">
    <location>
        <begin position="93"/>
        <end position="108"/>
    </location>
</feature>
<evidence type="ECO:0000256" key="2">
    <source>
        <dbReference type="SAM" id="SignalP"/>
    </source>
</evidence>
<sequence length="176" mass="19150">MKIVTLFVCLFGAAYAVPLQVGLSLGLNGAAGGLVPLLQQIRNLNPFVPPVLEFVQQPQYPALPQSPFAVRIPFSSQLPNPIGPFPQGSLNGQQDSMQSQNSQQNQQQPNQMMSYIIPYGISPVMEQPASNVIPYFPNSRALLLLPLQTPTTPNTLTSTEPAIDISSQKKDQHQSQ</sequence>
<proteinExistence type="predicted"/>
<dbReference type="RefSeq" id="XP_033794315.1">
    <property type="nucleotide sequence ID" value="XM_033938424.1"/>
</dbReference>
<feature type="region of interest" description="Disordered" evidence="1">
    <location>
        <begin position="83"/>
        <end position="108"/>
    </location>
</feature>
<keyword evidence="3" id="KW-1185">Reference proteome</keyword>
<feature type="region of interest" description="Disordered" evidence="1">
    <location>
        <begin position="151"/>
        <end position="176"/>
    </location>
</feature>
<dbReference type="RefSeq" id="XP_033794397.1">
    <property type="nucleotide sequence ID" value="XM_033938506.1"/>
</dbReference>
<name>A0A6P8Q329_GEOSA</name>
<dbReference type="InterPro" id="IPR026802">
    <property type="entry name" value="Odam"/>
</dbReference>
<evidence type="ECO:0000313" key="5">
    <source>
        <dbReference type="RefSeq" id="XP_033794397.1"/>
    </source>
</evidence>
<dbReference type="Pfam" id="PF15424">
    <property type="entry name" value="ODAM"/>
    <property type="match status" value="1"/>
</dbReference>
<dbReference type="Proteomes" id="UP000515159">
    <property type="component" value="Chromosome 1"/>
</dbReference>
<feature type="chain" id="PRO_5044653977" evidence="2">
    <location>
        <begin position="17"/>
        <end position="176"/>
    </location>
</feature>
<evidence type="ECO:0000313" key="3">
    <source>
        <dbReference type="Proteomes" id="UP000515159"/>
    </source>
</evidence>